<evidence type="ECO:0000313" key="3">
    <source>
        <dbReference type="Proteomes" id="UP000502823"/>
    </source>
</evidence>
<feature type="region of interest" description="Disordered" evidence="1">
    <location>
        <begin position="353"/>
        <end position="379"/>
    </location>
</feature>
<feature type="region of interest" description="Disordered" evidence="1">
    <location>
        <begin position="275"/>
        <end position="306"/>
    </location>
</feature>
<feature type="compositionally biased region" description="Polar residues" evidence="1">
    <location>
        <begin position="358"/>
        <end position="368"/>
    </location>
</feature>
<reference evidence="3" key="1">
    <citation type="submission" date="2020-01" db="EMBL/GenBank/DDBJ databases">
        <title>Draft genome sequence of the Termite Coptotermes fromosanus.</title>
        <authorList>
            <person name="Itakura S."/>
            <person name="Yosikawa Y."/>
            <person name="Umezawa K."/>
        </authorList>
    </citation>
    <scope>NUCLEOTIDE SEQUENCE [LARGE SCALE GENOMIC DNA]</scope>
</reference>
<dbReference type="EMBL" id="BLKM01000644">
    <property type="protein sequence ID" value="GFG36535.1"/>
    <property type="molecule type" value="Genomic_DNA"/>
</dbReference>
<keyword evidence="3" id="KW-1185">Reference proteome</keyword>
<dbReference type="AlphaFoldDB" id="A0A6L2Q1D5"/>
<feature type="compositionally biased region" description="Polar residues" evidence="1">
    <location>
        <begin position="287"/>
        <end position="303"/>
    </location>
</feature>
<feature type="region of interest" description="Disordered" evidence="1">
    <location>
        <begin position="28"/>
        <end position="56"/>
    </location>
</feature>
<dbReference type="InParanoid" id="A0A6L2Q1D5"/>
<feature type="compositionally biased region" description="Low complexity" evidence="1">
    <location>
        <begin position="28"/>
        <end position="45"/>
    </location>
</feature>
<comment type="caution">
    <text evidence="2">The sequence shown here is derived from an EMBL/GenBank/DDBJ whole genome shotgun (WGS) entry which is preliminary data.</text>
</comment>
<dbReference type="Proteomes" id="UP000502823">
    <property type="component" value="Unassembled WGS sequence"/>
</dbReference>
<feature type="compositionally biased region" description="Low complexity" evidence="1">
    <location>
        <begin position="276"/>
        <end position="286"/>
    </location>
</feature>
<proteinExistence type="predicted"/>
<name>A0A6L2Q1D5_COPFO</name>
<accession>A0A6L2Q1D5</accession>
<feature type="non-terminal residue" evidence="2">
    <location>
        <position position="1"/>
    </location>
</feature>
<gene>
    <name evidence="2" type="ORF">Cfor_10538</name>
</gene>
<evidence type="ECO:0000256" key="1">
    <source>
        <dbReference type="SAM" id="MobiDB-lite"/>
    </source>
</evidence>
<organism evidence="2 3">
    <name type="scientific">Coptotermes formosanus</name>
    <name type="common">Formosan subterranean termite</name>
    <dbReference type="NCBI Taxonomy" id="36987"/>
    <lineage>
        <taxon>Eukaryota</taxon>
        <taxon>Metazoa</taxon>
        <taxon>Ecdysozoa</taxon>
        <taxon>Arthropoda</taxon>
        <taxon>Hexapoda</taxon>
        <taxon>Insecta</taxon>
        <taxon>Pterygota</taxon>
        <taxon>Neoptera</taxon>
        <taxon>Polyneoptera</taxon>
        <taxon>Dictyoptera</taxon>
        <taxon>Blattodea</taxon>
        <taxon>Blattoidea</taxon>
        <taxon>Termitoidae</taxon>
        <taxon>Rhinotermitidae</taxon>
        <taxon>Coptotermes</taxon>
    </lineage>
</organism>
<protein>
    <submittedName>
        <fullName evidence="2">Uncharacterized protein</fullName>
    </submittedName>
</protein>
<evidence type="ECO:0000313" key="2">
    <source>
        <dbReference type="EMBL" id="GFG36535.1"/>
    </source>
</evidence>
<sequence length="379" mass="37673">VNGASGGITVNIGSLATLAPIGPIQLSPSSTSASVTPVTSAQTVSEAGGDHAERARNTSFTIHGTLVSSGSTNTALSTSTTSASLPSTVTVSAPASRSTTTPAITTSVGRRVTTPTATVLELQGKQLLGGRTVSRTAGGGALTTLSSLIQAGNGTRIVTSSASSVLLAPSTIATSADTHQLKVLVNEDSLLNLVSSGSQVVTATRVLSSMGQTLDLSKLTALTSGSGASGKSMLGATSSGNVLMLTESPYTTSSSSVLAPFPGVAGSPITILPLGTTTTTTTTRTTSNGNSSGKVLETPSTASLEEDEDDALIPAKILELPIIFAKDDVAPLTSSKSEPEVLSTPIVVPIDASPAEGSASSVLTTGDTVSFPLEDDITD</sequence>
<dbReference type="OrthoDB" id="6415022at2759"/>